<dbReference type="Proteomes" id="UP000244855">
    <property type="component" value="Unassembled WGS sequence"/>
</dbReference>
<evidence type="ECO:0000313" key="8">
    <source>
        <dbReference type="Proteomes" id="UP000244855"/>
    </source>
</evidence>
<reference evidence="7 8" key="1">
    <citation type="journal article" date="2018" name="Sci. Rep.">
        <title>Comparative genomics provides insights into the lifestyle and reveals functional heterogeneity of dark septate endophytic fungi.</title>
        <authorList>
            <person name="Knapp D.G."/>
            <person name="Nemeth J.B."/>
            <person name="Barry K."/>
            <person name="Hainaut M."/>
            <person name="Henrissat B."/>
            <person name="Johnson J."/>
            <person name="Kuo A."/>
            <person name="Lim J.H.P."/>
            <person name="Lipzen A."/>
            <person name="Nolan M."/>
            <person name="Ohm R.A."/>
            <person name="Tamas L."/>
            <person name="Grigoriev I.V."/>
            <person name="Spatafora J.W."/>
            <person name="Nagy L.G."/>
            <person name="Kovacs G.M."/>
        </authorList>
    </citation>
    <scope>NUCLEOTIDE SEQUENCE [LARGE SCALE GENOMIC DNA]</scope>
    <source>
        <strain evidence="7 8">DSE2036</strain>
    </source>
</reference>
<feature type="domain" description="Helicase ATP-binding" evidence="5">
    <location>
        <begin position="308"/>
        <end position="493"/>
    </location>
</feature>
<dbReference type="InterPro" id="IPR050628">
    <property type="entry name" value="SNF2_RAD54_helicase_TF"/>
</dbReference>
<evidence type="ECO:0000256" key="2">
    <source>
        <dbReference type="ARBA" id="ARBA00022801"/>
    </source>
</evidence>
<dbReference type="Pfam" id="PF00271">
    <property type="entry name" value="Helicase_C"/>
    <property type="match status" value="1"/>
</dbReference>
<dbReference type="Gene3D" id="3.40.50.10810">
    <property type="entry name" value="Tandem AAA-ATPase domain"/>
    <property type="match status" value="1"/>
</dbReference>
<keyword evidence="1" id="KW-0547">Nucleotide-binding</keyword>
<dbReference type="SMART" id="SM00490">
    <property type="entry name" value="HELICc"/>
    <property type="match status" value="1"/>
</dbReference>
<evidence type="ECO:0000259" key="5">
    <source>
        <dbReference type="PROSITE" id="PS51192"/>
    </source>
</evidence>
<dbReference type="Gene3D" id="3.40.50.300">
    <property type="entry name" value="P-loop containing nucleotide triphosphate hydrolases"/>
    <property type="match status" value="1"/>
</dbReference>
<evidence type="ECO:0000256" key="1">
    <source>
        <dbReference type="ARBA" id="ARBA00022741"/>
    </source>
</evidence>
<evidence type="ECO:0000256" key="3">
    <source>
        <dbReference type="ARBA" id="ARBA00022840"/>
    </source>
</evidence>
<dbReference type="InterPro" id="IPR049730">
    <property type="entry name" value="SNF2/RAD54-like_C"/>
</dbReference>
<dbReference type="STRING" id="97972.A0A2V1DSZ9"/>
<dbReference type="SMART" id="SM00487">
    <property type="entry name" value="DEXDc"/>
    <property type="match status" value="1"/>
</dbReference>
<evidence type="ECO:0000313" key="7">
    <source>
        <dbReference type="EMBL" id="PVI01287.1"/>
    </source>
</evidence>
<dbReference type="GO" id="GO:0005524">
    <property type="term" value="F:ATP binding"/>
    <property type="evidence" value="ECO:0007669"/>
    <property type="project" value="UniProtKB-KW"/>
</dbReference>
<dbReference type="PROSITE" id="PS51194">
    <property type="entry name" value="HELICASE_CTER"/>
    <property type="match status" value="1"/>
</dbReference>
<evidence type="ECO:0000256" key="4">
    <source>
        <dbReference type="SAM" id="MobiDB-lite"/>
    </source>
</evidence>
<dbReference type="GO" id="GO:0016787">
    <property type="term" value="F:hydrolase activity"/>
    <property type="evidence" value="ECO:0007669"/>
    <property type="project" value="UniProtKB-KW"/>
</dbReference>
<dbReference type="InterPro" id="IPR001650">
    <property type="entry name" value="Helicase_C-like"/>
</dbReference>
<feature type="domain" description="Helicase C-terminal" evidence="6">
    <location>
        <begin position="672"/>
        <end position="828"/>
    </location>
</feature>
<dbReference type="GO" id="GO:0008094">
    <property type="term" value="F:ATP-dependent activity, acting on DNA"/>
    <property type="evidence" value="ECO:0007669"/>
    <property type="project" value="TreeGrafter"/>
</dbReference>
<dbReference type="GO" id="GO:0005634">
    <property type="term" value="C:nucleus"/>
    <property type="evidence" value="ECO:0007669"/>
    <property type="project" value="TreeGrafter"/>
</dbReference>
<dbReference type="InterPro" id="IPR027417">
    <property type="entry name" value="P-loop_NTPase"/>
</dbReference>
<gene>
    <name evidence="7" type="ORF">DM02DRAFT_654670</name>
</gene>
<evidence type="ECO:0000259" key="6">
    <source>
        <dbReference type="PROSITE" id="PS51194"/>
    </source>
</evidence>
<feature type="region of interest" description="Disordered" evidence="4">
    <location>
        <begin position="202"/>
        <end position="227"/>
    </location>
</feature>
<dbReference type="AlphaFoldDB" id="A0A2V1DSZ9"/>
<dbReference type="InterPro" id="IPR014001">
    <property type="entry name" value="Helicase_ATP-bd"/>
</dbReference>
<protein>
    <submittedName>
        <fullName evidence="7">Uncharacterized protein</fullName>
    </submittedName>
</protein>
<keyword evidence="8" id="KW-1185">Reference proteome</keyword>
<keyword evidence="3" id="KW-0067">ATP-binding</keyword>
<dbReference type="SUPFAM" id="SSF52540">
    <property type="entry name" value="P-loop containing nucleoside triphosphate hydrolases"/>
    <property type="match status" value="2"/>
</dbReference>
<dbReference type="InterPro" id="IPR000330">
    <property type="entry name" value="SNF2_N"/>
</dbReference>
<accession>A0A2V1DSZ9</accession>
<organism evidence="7 8">
    <name type="scientific">Periconia macrospinosa</name>
    <dbReference type="NCBI Taxonomy" id="97972"/>
    <lineage>
        <taxon>Eukaryota</taxon>
        <taxon>Fungi</taxon>
        <taxon>Dikarya</taxon>
        <taxon>Ascomycota</taxon>
        <taxon>Pezizomycotina</taxon>
        <taxon>Dothideomycetes</taxon>
        <taxon>Pleosporomycetidae</taxon>
        <taxon>Pleosporales</taxon>
        <taxon>Massarineae</taxon>
        <taxon>Periconiaceae</taxon>
        <taxon>Periconia</taxon>
    </lineage>
</organism>
<dbReference type="InterPro" id="IPR038718">
    <property type="entry name" value="SNF2-like_sf"/>
</dbReference>
<dbReference type="EMBL" id="KZ805360">
    <property type="protein sequence ID" value="PVI01287.1"/>
    <property type="molecule type" value="Genomic_DNA"/>
</dbReference>
<dbReference type="Pfam" id="PF00176">
    <property type="entry name" value="SNF2-rel_dom"/>
    <property type="match status" value="1"/>
</dbReference>
<proteinExistence type="predicted"/>
<dbReference type="CDD" id="cd18008">
    <property type="entry name" value="DEXDc_SHPRH-like"/>
    <property type="match status" value="1"/>
</dbReference>
<sequence>MEWEPYSHLAPKRSYPDAFEDTQVSFEEPPSAPSSTQIDEPLCLLGSVVDVNAQLRKNAGEFLFYPPSLEARRSSIALEISPVGDYFEILNEEKAFAHLDKSFCSEARRLVGLGVRFQACLDYKYWEKFRNSWQFYSSRGDNATFVVDVHVYSLKHHADKVGSILLRSGIFLQQPVHNIGMEEYFNPQILKFDGFHEVPDEEMSESDETPAPVVDRSIPSQVDPKPTVQSADQEVEIILNSLSHTNILHEIHTDSNRIKSQIMGHQMTALDFIAQRESGQPPTELTFWREKRIRGEKFFQHVLTKAKSSERNEPRGGILADDMGLGKSLTFLSAIANTLHDASAFVSAYNEDATGQSSGRIPSRTTLIMVPSTTLIDNWIDEIRAHTYPHKVTFHRHIGTDRQSEVNLLCEKDVVFTTFATALEDSKRGQSPLSKIHWFRIVLDEAHKIRNRTTKQFQAVQQISAQRRWCVTGTPIQNRLEDLGSLVAFLRVPDLERAAVFRTCIIAPTLSEKTTSFQNLQILLKTICLRRTREILGLPEPIADQRELKFSDQERYQYDELYEHYSKQVQMAVSGVTKLASTTLQSIHELRLFCNNGPRKIQRELNESDDEILSYLQQFDRNICAKCSDSIFCIDPVGERNAGIAPPDLANHIGTDVSSSTQQETAFQYPSKLRRLLYDIKRDPGHKCIVFSSWKKTLDMASELLRDSGMKYDIIHGSLSLKQRLKVLKEYKSMLGPNILLMTLGTGSEGLNLTVATRIYLLEPQWNPFLELQAMARAQRIGQTEQVMCIRYVMRDTIEQSDVLNRQRMKTKIAGGGFKTPAMQKSLEYFGVVPAHASQSTY</sequence>
<dbReference type="CDD" id="cd18793">
    <property type="entry name" value="SF2_C_SNF"/>
    <property type="match status" value="1"/>
</dbReference>
<dbReference type="PANTHER" id="PTHR45626:SF52">
    <property type="entry name" value="SINGLE-STRANDED DNA-DEPENDENT ATPASE (EUROFUNG)"/>
    <property type="match status" value="1"/>
</dbReference>
<dbReference type="OrthoDB" id="448448at2759"/>
<keyword evidence="2" id="KW-0378">Hydrolase</keyword>
<dbReference type="GO" id="GO:0006281">
    <property type="term" value="P:DNA repair"/>
    <property type="evidence" value="ECO:0007669"/>
    <property type="project" value="TreeGrafter"/>
</dbReference>
<dbReference type="PROSITE" id="PS51192">
    <property type="entry name" value="HELICASE_ATP_BIND_1"/>
    <property type="match status" value="1"/>
</dbReference>
<name>A0A2V1DSZ9_9PLEO</name>
<dbReference type="PANTHER" id="PTHR45626">
    <property type="entry name" value="TRANSCRIPTION TERMINATION FACTOR 2-RELATED"/>
    <property type="match status" value="1"/>
</dbReference>